<dbReference type="EMBL" id="JAVHNS010000003">
    <property type="protein sequence ID" value="KAK6360972.1"/>
    <property type="molecule type" value="Genomic_DNA"/>
</dbReference>
<organism evidence="2 3">
    <name type="scientific">Orbilia blumenaviensis</name>
    <dbReference type="NCBI Taxonomy" id="1796055"/>
    <lineage>
        <taxon>Eukaryota</taxon>
        <taxon>Fungi</taxon>
        <taxon>Dikarya</taxon>
        <taxon>Ascomycota</taxon>
        <taxon>Pezizomycotina</taxon>
        <taxon>Orbiliomycetes</taxon>
        <taxon>Orbiliales</taxon>
        <taxon>Orbiliaceae</taxon>
        <taxon>Orbilia</taxon>
    </lineage>
</organism>
<keyword evidence="3" id="KW-1185">Reference proteome</keyword>
<protein>
    <recommendedName>
        <fullName evidence="4">F-box domain-containing protein</fullName>
    </recommendedName>
</protein>
<evidence type="ECO:0008006" key="4">
    <source>
        <dbReference type="Google" id="ProtNLM"/>
    </source>
</evidence>
<evidence type="ECO:0000313" key="2">
    <source>
        <dbReference type="EMBL" id="KAK6360972.1"/>
    </source>
</evidence>
<name>A0AAV9VG82_9PEZI</name>
<feature type="region of interest" description="Disordered" evidence="1">
    <location>
        <begin position="1"/>
        <end position="22"/>
    </location>
</feature>
<gene>
    <name evidence="2" type="ORF">TWF730_007087</name>
</gene>
<evidence type="ECO:0000313" key="3">
    <source>
        <dbReference type="Proteomes" id="UP001373714"/>
    </source>
</evidence>
<reference evidence="2 3" key="1">
    <citation type="submission" date="2019-10" db="EMBL/GenBank/DDBJ databases">
        <authorList>
            <person name="Palmer J.M."/>
        </authorList>
    </citation>
    <scope>NUCLEOTIDE SEQUENCE [LARGE SCALE GENOMIC DNA]</scope>
    <source>
        <strain evidence="2 3">TWF730</strain>
    </source>
</reference>
<feature type="compositionally biased region" description="Polar residues" evidence="1">
    <location>
        <begin position="12"/>
        <end position="22"/>
    </location>
</feature>
<accession>A0AAV9VG82</accession>
<sequence>MEETLKGEAVGESQSQGMGNTNPARDAMPCELWAMIDSYLSHEDVKAFSASSKLHRARLAPYLFRHIRLSEASIEGFTNGNLKDLRHRVREVTFQGLKETPSFAETFRLCRIYCTSVGIFSSLTGVTIPFVASSNYEGTISRALVRKLSVHPFYKTMRILRLEGTCIDPMNAAWEQSDEELVAEGSEFLESIGDTSTDEEIYFPTTLEVASAYSFHFLRIELSSAENMLSFHYPCMFYSSSAEILRSLTLRMREDFTLPDGDRRLRFPKLEFLHLILERGVNDSLFITMSEVCPAVQDLVFEGARASTDRPNLYGGLPVHYPSIRKFKKLRTARVPWPADPAVWFRRAPKIRTEVELRHNVKYWTHDGTNEIFLPDLCHVDFVLGYEPVDDFFYYNDIILIPTGMNMEVLAVTRKDRGSWKSKLRFEPGNRRDNDLFKNREVPPYLSFREQSD</sequence>
<dbReference type="AlphaFoldDB" id="A0AAV9VG82"/>
<evidence type="ECO:0000256" key="1">
    <source>
        <dbReference type="SAM" id="MobiDB-lite"/>
    </source>
</evidence>
<proteinExistence type="predicted"/>
<dbReference type="Proteomes" id="UP001373714">
    <property type="component" value="Unassembled WGS sequence"/>
</dbReference>
<comment type="caution">
    <text evidence="2">The sequence shown here is derived from an EMBL/GenBank/DDBJ whole genome shotgun (WGS) entry which is preliminary data.</text>
</comment>